<dbReference type="RefSeq" id="WP_191191780.1">
    <property type="nucleotide sequence ID" value="NZ_JACWMY010000016.1"/>
</dbReference>
<comment type="caution">
    <text evidence="1">The sequence shown here is derived from an EMBL/GenBank/DDBJ whole genome shotgun (WGS) entry which is preliminary data.</text>
</comment>
<gene>
    <name evidence="1" type="ORF">IDJ77_25290</name>
</gene>
<organism evidence="1 2">
    <name type="scientific">Mucilaginibacter pankratovii</name>
    <dbReference type="NCBI Taxonomy" id="2772110"/>
    <lineage>
        <taxon>Bacteria</taxon>
        <taxon>Pseudomonadati</taxon>
        <taxon>Bacteroidota</taxon>
        <taxon>Sphingobacteriia</taxon>
        <taxon>Sphingobacteriales</taxon>
        <taxon>Sphingobacteriaceae</taxon>
        <taxon>Mucilaginibacter</taxon>
    </lineage>
</organism>
<dbReference type="EMBL" id="JACWMY010000016">
    <property type="protein sequence ID" value="MBD1367151.1"/>
    <property type="molecule type" value="Genomic_DNA"/>
</dbReference>
<name>A0ABR7WXX9_9SPHI</name>
<accession>A0ABR7WXX9</accession>
<evidence type="ECO:0000313" key="1">
    <source>
        <dbReference type="EMBL" id="MBD1367151.1"/>
    </source>
</evidence>
<reference evidence="1 2" key="1">
    <citation type="submission" date="2020-09" db="EMBL/GenBank/DDBJ databases">
        <title>Novel species of Mucilaginibacter isolated from a glacier on the Tibetan Plateau.</title>
        <authorList>
            <person name="Liu Q."/>
            <person name="Xin Y.-H."/>
        </authorList>
    </citation>
    <scope>NUCLEOTIDE SEQUENCE [LARGE SCALE GENOMIC DNA]</scope>
    <source>
        <strain evidence="1 2">ZT4R22</strain>
    </source>
</reference>
<dbReference type="Proteomes" id="UP000606600">
    <property type="component" value="Unassembled WGS sequence"/>
</dbReference>
<protein>
    <submittedName>
        <fullName evidence="1">Uncharacterized protein</fullName>
    </submittedName>
</protein>
<keyword evidence="2" id="KW-1185">Reference proteome</keyword>
<evidence type="ECO:0000313" key="2">
    <source>
        <dbReference type="Proteomes" id="UP000606600"/>
    </source>
</evidence>
<sequence length="72" mass="7968">MSSILAQTRDVQPLFVAKAINNKLKAIKPELNADSRRDIAKQLDELVAAYDSGRLSLPEYCHKLNSLLAMVA</sequence>
<proteinExistence type="predicted"/>